<gene>
    <name evidence="2" type="primary">AlNc14C257G9740</name>
    <name evidence="2" type="ORF">ALNC14_109020</name>
</gene>
<dbReference type="EMBL" id="FR824302">
    <property type="protein sequence ID" value="CCA24758.1"/>
    <property type="molecule type" value="Genomic_DNA"/>
</dbReference>
<dbReference type="HOGENOM" id="CLU_518201_0_0_1"/>
<evidence type="ECO:0000313" key="2">
    <source>
        <dbReference type="EMBL" id="CCA24758.1"/>
    </source>
</evidence>
<feature type="compositionally biased region" description="Polar residues" evidence="1">
    <location>
        <begin position="284"/>
        <end position="298"/>
    </location>
</feature>
<name>F0WTR5_9STRA</name>
<reference evidence="2" key="2">
    <citation type="submission" date="2011-02" db="EMBL/GenBank/DDBJ databases">
        <authorList>
            <person name="MacLean D."/>
        </authorList>
    </citation>
    <scope>NUCLEOTIDE SEQUENCE</scope>
</reference>
<feature type="compositionally biased region" description="Basic and acidic residues" evidence="1">
    <location>
        <begin position="1"/>
        <end position="34"/>
    </location>
</feature>
<protein>
    <submittedName>
        <fullName evidence="2">AlNc14C257G9740 protein</fullName>
    </submittedName>
</protein>
<feature type="region of interest" description="Disordered" evidence="1">
    <location>
        <begin position="1"/>
        <end position="39"/>
    </location>
</feature>
<feature type="compositionally biased region" description="Polar residues" evidence="1">
    <location>
        <begin position="207"/>
        <end position="235"/>
    </location>
</feature>
<proteinExistence type="predicted"/>
<feature type="region of interest" description="Disordered" evidence="1">
    <location>
        <begin position="206"/>
        <end position="340"/>
    </location>
</feature>
<evidence type="ECO:0000256" key="1">
    <source>
        <dbReference type="SAM" id="MobiDB-lite"/>
    </source>
</evidence>
<accession>F0WTR5</accession>
<feature type="region of interest" description="Disordered" evidence="1">
    <location>
        <begin position="117"/>
        <end position="140"/>
    </location>
</feature>
<dbReference type="AlphaFoldDB" id="F0WTR5"/>
<sequence>MRKRICNGDKQNEEMRPVPARSKIDAEQKKELHSKSSLTSMFAIRTKNSAPTRLSQPAIVKPLRSIPAKEELHSAQEKRVMKSTMTLPTILKTPAGSRIPTISKVYHQSCSLVQSKSDVAQHKSANHKHGIKSSENRSNVSASIKNGISTSKQSNTTHTIQQEQPIKKILKNSGVFDRLYQNNAQRVARLEKLRQDYLKEEKKAVTIKSSTTPSKNMTAKESVNLSVPKKQSIQKQKAMEQSIKPDMTKKMSSSTHCDLGLSDVQKQQNAKREQSSEMKRKVIKTSQTRPKCAASNSVYERLSEQKTSLSSRQQRDEKESQKSIAPPKTNPNQVNRKNDTKIPVWERLHASSRRLHNQNQQKSIPSATLSKEVGTTATMCLSHSRRKATCKQKRDTVTLQVVRPGLSNGITGAESNARSYMQVPPNNIAENVEALGRKLLESRLNSLDEIGDDQKTETSDSNADEPHTLDIRAYHEEIQSAVKSEMEKTSDPLLLRSKSILAEYGAWAAELELKMQHMTTISKVVY</sequence>
<reference evidence="2" key="1">
    <citation type="journal article" date="2011" name="PLoS Biol.">
        <title>Gene gain and loss during evolution of obligate parasitism in the white rust pathogen of Arabidopsis thaliana.</title>
        <authorList>
            <person name="Kemen E."/>
            <person name="Gardiner A."/>
            <person name="Schultz-Larsen T."/>
            <person name="Kemen A.C."/>
            <person name="Balmuth A.L."/>
            <person name="Robert-Seilaniantz A."/>
            <person name="Bailey K."/>
            <person name="Holub E."/>
            <person name="Studholme D.J."/>
            <person name="Maclean D."/>
            <person name="Jones J.D."/>
        </authorList>
    </citation>
    <scope>NUCLEOTIDE SEQUENCE</scope>
</reference>
<organism evidence="2">
    <name type="scientific">Albugo laibachii Nc14</name>
    <dbReference type="NCBI Taxonomy" id="890382"/>
    <lineage>
        <taxon>Eukaryota</taxon>
        <taxon>Sar</taxon>
        <taxon>Stramenopiles</taxon>
        <taxon>Oomycota</taxon>
        <taxon>Peronosporomycetes</taxon>
        <taxon>Albuginales</taxon>
        <taxon>Albuginaceae</taxon>
        <taxon>Albugo</taxon>
    </lineage>
</organism>
<feature type="compositionally biased region" description="Basic and acidic residues" evidence="1">
    <location>
        <begin position="270"/>
        <end position="280"/>
    </location>
</feature>